<evidence type="ECO:0000259" key="3">
    <source>
        <dbReference type="Pfam" id="PF07715"/>
    </source>
</evidence>
<feature type="transmembrane region" description="Helical" evidence="2">
    <location>
        <begin position="498"/>
        <end position="516"/>
    </location>
</feature>
<protein>
    <recommendedName>
        <fullName evidence="3">TonB-dependent receptor plug domain-containing protein</fullName>
    </recommendedName>
</protein>
<reference evidence="4" key="1">
    <citation type="submission" date="2021-02" db="EMBL/GenBank/DDBJ databases">
        <authorList>
            <person name="Nowell W R."/>
        </authorList>
    </citation>
    <scope>NUCLEOTIDE SEQUENCE</scope>
</reference>
<dbReference type="GO" id="GO:0044718">
    <property type="term" value="P:siderophore transmembrane transport"/>
    <property type="evidence" value="ECO:0007669"/>
    <property type="project" value="TreeGrafter"/>
</dbReference>
<keyword evidence="2" id="KW-0812">Transmembrane</keyword>
<keyword evidence="1" id="KW-0732">Signal</keyword>
<evidence type="ECO:0000313" key="7">
    <source>
        <dbReference type="Proteomes" id="UP000663852"/>
    </source>
</evidence>
<evidence type="ECO:0000313" key="4">
    <source>
        <dbReference type="EMBL" id="CAF1376343.1"/>
    </source>
</evidence>
<dbReference type="OrthoDB" id="449370at2759"/>
<dbReference type="Proteomes" id="UP000663828">
    <property type="component" value="Unassembled WGS sequence"/>
</dbReference>
<comment type="caution">
    <text evidence="4">The sequence shown here is derived from an EMBL/GenBank/DDBJ whole genome shotgun (WGS) entry which is preliminary data.</text>
</comment>
<dbReference type="AlphaFoldDB" id="A0A815JGE0"/>
<evidence type="ECO:0000256" key="2">
    <source>
        <dbReference type="SAM" id="Phobius"/>
    </source>
</evidence>
<feature type="domain" description="TonB-dependent receptor plug" evidence="3">
    <location>
        <begin position="22"/>
        <end position="128"/>
    </location>
</feature>
<dbReference type="InterPro" id="IPR037066">
    <property type="entry name" value="Plug_dom_sf"/>
</dbReference>
<dbReference type="InterPro" id="IPR023997">
    <property type="entry name" value="TonB-dep_OMP_SusC/RagA_CS"/>
</dbReference>
<evidence type="ECO:0000313" key="6">
    <source>
        <dbReference type="Proteomes" id="UP000663828"/>
    </source>
</evidence>
<accession>A0A815JGE0</accession>
<dbReference type="Pfam" id="PF07715">
    <property type="entry name" value="Plug"/>
    <property type="match status" value="1"/>
</dbReference>
<dbReference type="NCBIfam" id="TIGR04057">
    <property type="entry name" value="SusC_RagA_signa"/>
    <property type="match status" value="1"/>
</dbReference>
<feature type="transmembrane region" description="Helical" evidence="2">
    <location>
        <begin position="400"/>
        <end position="424"/>
    </location>
</feature>
<dbReference type="InterPro" id="IPR039426">
    <property type="entry name" value="TonB-dep_rcpt-like"/>
</dbReference>
<gene>
    <name evidence="4" type="ORF">EDS130_LOCUS34668</name>
    <name evidence="5" type="ORF">XAT740_LOCUS54436</name>
</gene>
<proteinExistence type="predicted"/>
<organism evidence="4 7">
    <name type="scientific">Adineta ricciae</name>
    <name type="common">Rotifer</name>
    <dbReference type="NCBI Taxonomy" id="249248"/>
    <lineage>
        <taxon>Eukaryota</taxon>
        <taxon>Metazoa</taxon>
        <taxon>Spiralia</taxon>
        <taxon>Gnathifera</taxon>
        <taxon>Rotifera</taxon>
        <taxon>Eurotatoria</taxon>
        <taxon>Bdelloidea</taxon>
        <taxon>Adinetida</taxon>
        <taxon>Adinetidae</taxon>
        <taxon>Adineta</taxon>
    </lineage>
</organism>
<sequence>MEMNGTAAADEVIVVGYGSRSKRIVTGSISSVDMTKQPELPNTNITQALRGKVAGIQFIDNGRPGQDGSILIRGRNSLSAASNPLVVLDGIIFNGSLTDINPNDIQSIDILKDASSASIYGSRAANGVILVTSKKGMTEKPSIRINAFQGFSDPTYKVKLLDPERYLERVIDYRTQTGVEADPSKIATYITKTVIEELLFLDEQNRKIGLFKDDLKEIDNFIELFMYIMHFNTVSSGNGMSFSPILVKNSWSVHMVYNYDDQSTCLCFYHHTRCSKEATITHSQLYNKSYVYKYKWKVPGFVEGCYPFWGLIRSQLFCLYNKSCLFELIDHLEATFQVNISTLKEHSSSSIFNSSTSIGELLSKMMVEQWDQNISYEKYYKKCQPKQCQYTYIKKFHINYMISTILGITGGLSLSLRIIVPYLIQLIENIWKKFRNKDNQNNDPIDCRTQIKIILSKIVILIQNFNLFEPRFERIPSIPILEHEKQLKRKLQILSTRIYAFILVFFAITIIIYSSLRRTAETKVFSISSYSDYQSLLIKYPLNKLSCPCSSFTIKYSNFLSIKPKSMHPACHNRIFVPNWTRLRLGFDLAPIEENSPFVFIFYLQLSSYLCHYAMFLIENQSQKFLETLYATSFLTNEEEFKKYFKLQINQFPQSISSYYKRFLQIIKLIISGNSLLTASKTNYEWDFINITGNQMQLSQFLNLIQLKTKSKIYNNKTYSCNTLSKFYQYPLYYPESRIPIPGFYLSCYFIDGLFKSTFECFYNITCLQFLRIQMNSPYNLVSWKLNLSSNSFHYQINSTVKELFDILFVEEWFNETNYQLYYEQCQPKECFYTFVTKFQFRYIITTIVNIINGLSKSLFILIPFLVKICFILWKYFKKRKYIRQLKRNNRIKPTSPSLST</sequence>
<dbReference type="PANTHER" id="PTHR30069:SF29">
    <property type="entry name" value="HEMOGLOBIN AND HEMOGLOBIN-HAPTOGLOBIN-BINDING PROTEIN 1-RELATED"/>
    <property type="match status" value="1"/>
</dbReference>
<feature type="transmembrane region" description="Helical" evidence="2">
    <location>
        <begin position="859"/>
        <end position="877"/>
    </location>
</feature>
<evidence type="ECO:0000313" key="5">
    <source>
        <dbReference type="EMBL" id="CAF1647926.1"/>
    </source>
</evidence>
<dbReference type="PROSITE" id="PS52016">
    <property type="entry name" value="TONB_DEPENDENT_REC_3"/>
    <property type="match status" value="1"/>
</dbReference>
<evidence type="ECO:0000256" key="1">
    <source>
        <dbReference type="ARBA" id="ARBA00022729"/>
    </source>
</evidence>
<keyword evidence="2" id="KW-0472">Membrane</keyword>
<keyword evidence="6" id="KW-1185">Reference proteome</keyword>
<name>A0A815JGE0_ADIRI</name>
<dbReference type="Gene3D" id="2.170.130.10">
    <property type="entry name" value="TonB-dependent receptor, plug domain"/>
    <property type="match status" value="1"/>
</dbReference>
<dbReference type="PANTHER" id="PTHR30069">
    <property type="entry name" value="TONB-DEPENDENT OUTER MEMBRANE RECEPTOR"/>
    <property type="match status" value="1"/>
</dbReference>
<dbReference type="Proteomes" id="UP000663852">
    <property type="component" value="Unassembled WGS sequence"/>
</dbReference>
<dbReference type="GO" id="GO:0015344">
    <property type="term" value="F:siderophore uptake transmembrane transporter activity"/>
    <property type="evidence" value="ECO:0007669"/>
    <property type="project" value="TreeGrafter"/>
</dbReference>
<keyword evidence="2" id="KW-1133">Transmembrane helix</keyword>
<dbReference type="EMBL" id="CAJNOR010009763">
    <property type="protein sequence ID" value="CAF1647926.1"/>
    <property type="molecule type" value="Genomic_DNA"/>
</dbReference>
<dbReference type="InterPro" id="IPR012910">
    <property type="entry name" value="Plug_dom"/>
</dbReference>
<dbReference type="SUPFAM" id="SSF56935">
    <property type="entry name" value="Porins"/>
    <property type="match status" value="1"/>
</dbReference>
<dbReference type="EMBL" id="CAJNOJ010000294">
    <property type="protein sequence ID" value="CAF1376343.1"/>
    <property type="molecule type" value="Genomic_DNA"/>
</dbReference>